<evidence type="ECO:0000256" key="1">
    <source>
        <dbReference type="ARBA" id="ARBA00006432"/>
    </source>
</evidence>
<keyword evidence="2" id="KW-0436">Ligase</keyword>
<dbReference type="GO" id="GO:0016878">
    <property type="term" value="F:acid-thiol ligase activity"/>
    <property type="evidence" value="ECO:0007669"/>
    <property type="project" value="UniProtKB-ARBA"/>
</dbReference>
<dbReference type="Gene3D" id="3.30.300.30">
    <property type="match status" value="1"/>
</dbReference>
<dbReference type="InterPro" id="IPR000873">
    <property type="entry name" value="AMP-dep_synth/lig_dom"/>
</dbReference>
<protein>
    <submittedName>
        <fullName evidence="5">Fatty-acyl-CoA synthase</fullName>
    </submittedName>
</protein>
<dbReference type="OrthoDB" id="3172305at2"/>
<organism evidence="5 6">
    <name type="scientific">Amycolatopsis marina</name>
    <dbReference type="NCBI Taxonomy" id="490629"/>
    <lineage>
        <taxon>Bacteria</taxon>
        <taxon>Bacillati</taxon>
        <taxon>Actinomycetota</taxon>
        <taxon>Actinomycetes</taxon>
        <taxon>Pseudonocardiales</taxon>
        <taxon>Pseudonocardiaceae</taxon>
        <taxon>Amycolatopsis</taxon>
    </lineage>
</organism>
<dbReference type="SUPFAM" id="SSF56801">
    <property type="entry name" value="Acetyl-CoA synthetase-like"/>
    <property type="match status" value="1"/>
</dbReference>
<dbReference type="CDD" id="cd17631">
    <property type="entry name" value="FACL_FadD13-like"/>
    <property type="match status" value="1"/>
</dbReference>
<dbReference type="PROSITE" id="PS00455">
    <property type="entry name" value="AMP_BINDING"/>
    <property type="match status" value="1"/>
</dbReference>
<dbReference type="STRING" id="490629.SAMN05216266_10127"/>
<proteinExistence type="inferred from homology"/>
<keyword evidence="6" id="KW-1185">Reference proteome</keyword>
<accession>A0A1I0V5U9</accession>
<dbReference type="Pfam" id="PF13193">
    <property type="entry name" value="AMP-binding_C"/>
    <property type="match status" value="1"/>
</dbReference>
<dbReference type="InterPro" id="IPR025110">
    <property type="entry name" value="AMP-bd_C"/>
</dbReference>
<dbReference type="InterPro" id="IPR045851">
    <property type="entry name" value="AMP-bd_C_sf"/>
</dbReference>
<evidence type="ECO:0000313" key="6">
    <source>
        <dbReference type="Proteomes" id="UP000243799"/>
    </source>
</evidence>
<evidence type="ECO:0000313" key="5">
    <source>
        <dbReference type="EMBL" id="SFA71734.1"/>
    </source>
</evidence>
<dbReference type="RefSeq" id="WP_091667688.1">
    <property type="nucleotide sequence ID" value="NZ_FOKG01000001.1"/>
</dbReference>
<evidence type="ECO:0000259" key="4">
    <source>
        <dbReference type="Pfam" id="PF13193"/>
    </source>
</evidence>
<dbReference type="InterPro" id="IPR042099">
    <property type="entry name" value="ANL_N_sf"/>
</dbReference>
<dbReference type="Proteomes" id="UP000243799">
    <property type="component" value="Unassembled WGS sequence"/>
</dbReference>
<reference evidence="6" key="1">
    <citation type="submission" date="2016-10" db="EMBL/GenBank/DDBJ databases">
        <authorList>
            <person name="Varghese N."/>
            <person name="Submissions S."/>
        </authorList>
    </citation>
    <scope>NUCLEOTIDE SEQUENCE [LARGE SCALE GENOMIC DNA]</scope>
    <source>
        <strain evidence="6">CGMCC 4.3568</strain>
    </source>
</reference>
<dbReference type="NCBIfam" id="NF004837">
    <property type="entry name" value="PRK06187.1"/>
    <property type="match status" value="1"/>
</dbReference>
<evidence type="ECO:0000256" key="2">
    <source>
        <dbReference type="ARBA" id="ARBA00022598"/>
    </source>
</evidence>
<gene>
    <name evidence="5" type="ORF">SAMN05216266_10127</name>
</gene>
<dbReference type="InterPro" id="IPR050237">
    <property type="entry name" value="ATP-dep_AMP-bd_enzyme"/>
</dbReference>
<dbReference type="FunFam" id="3.30.300.30:FF:000008">
    <property type="entry name" value="2,3-dihydroxybenzoate-AMP ligase"/>
    <property type="match status" value="1"/>
</dbReference>
<comment type="similarity">
    <text evidence="1">Belongs to the ATP-dependent AMP-binding enzyme family.</text>
</comment>
<feature type="domain" description="AMP-dependent synthetase/ligase" evidence="3">
    <location>
        <begin position="11"/>
        <end position="370"/>
    </location>
</feature>
<name>A0A1I0V5U9_9PSEU</name>
<dbReference type="EMBL" id="FOKG01000001">
    <property type="protein sequence ID" value="SFA71734.1"/>
    <property type="molecule type" value="Genomic_DNA"/>
</dbReference>
<sequence length="513" mass="54745">MRNAGIGDWITRRAQRAPATTALVDVATGRRETYAELEHRVAAAAEGLHGLGIRQGDRVALLADNSAEYLELLFATARLGAITVPVNTRLAAAEVAYVLEDSGAIALAVSAGYRETAEAALSRVGHRVAHTLAIGDAGAGLDELIQGNEGSRPPNAVRGDDVCVIMYTSGTTGRPKGAMLTHDNMLWNAVNLLTAGKGISGTDTTLAVAPLFHIGALGLSALPVLYAGGTVVVPRGFDPEQALRLMAEERVTTQFMVPAMWAALTKVPDLARFDLSALRWALCGGAPCPLPVIEYFTGLGWTFMEGFGMTELSPAALYLESQFVVSHAGSVGRPFMHVDARLVDADDRDVAPGEVGELVLRGPTVFAGYWGKPEETAEAMRGGWFHSGDLGVADADGFVKLVDRKKDMIISGGENVYPIEVEQVLHRHPGVADVAVVGVPDERWGETVLAVVVPAADTVDPDELTEFARRQLAHFKCPRRVEFTDALPRNATGKLLKRVLRETYTGSAATVHR</sequence>
<dbReference type="InterPro" id="IPR020845">
    <property type="entry name" value="AMP-binding_CS"/>
</dbReference>
<dbReference type="PANTHER" id="PTHR43767:SF1">
    <property type="entry name" value="NONRIBOSOMAL PEPTIDE SYNTHASE PES1 (EUROFUNG)-RELATED"/>
    <property type="match status" value="1"/>
</dbReference>
<evidence type="ECO:0000259" key="3">
    <source>
        <dbReference type="Pfam" id="PF00501"/>
    </source>
</evidence>
<dbReference type="PANTHER" id="PTHR43767">
    <property type="entry name" value="LONG-CHAIN-FATTY-ACID--COA LIGASE"/>
    <property type="match status" value="1"/>
</dbReference>
<dbReference type="AlphaFoldDB" id="A0A1I0V5U9"/>
<feature type="domain" description="AMP-binding enzyme C-terminal" evidence="4">
    <location>
        <begin position="420"/>
        <end position="494"/>
    </location>
</feature>
<dbReference type="Gene3D" id="3.40.50.12780">
    <property type="entry name" value="N-terminal domain of ligase-like"/>
    <property type="match status" value="1"/>
</dbReference>
<dbReference type="Pfam" id="PF00501">
    <property type="entry name" value="AMP-binding"/>
    <property type="match status" value="1"/>
</dbReference>